<name>A0A1M6BBD8_9CLOT</name>
<sequence length="111" mass="12746">MKKILLFSALFLAVILIGKSDYNTYTGTYCCEGSTNISIKLKSDDSFELVRQSNRSSEVINGKYSIYDNNFELEFNDKDNEELFKDLSKGKVYGSTLIIENKHKTFSFKKL</sequence>
<accession>A0A1M6BBD8</accession>
<dbReference type="AlphaFoldDB" id="A0A1M6BBD8"/>
<organism evidence="1 2">
    <name type="scientific">Clostridium cavendishii DSM 21758</name>
    <dbReference type="NCBI Taxonomy" id="1121302"/>
    <lineage>
        <taxon>Bacteria</taxon>
        <taxon>Bacillati</taxon>
        <taxon>Bacillota</taxon>
        <taxon>Clostridia</taxon>
        <taxon>Eubacteriales</taxon>
        <taxon>Clostridiaceae</taxon>
        <taxon>Clostridium</taxon>
    </lineage>
</organism>
<dbReference type="EMBL" id="FQZB01000003">
    <property type="protein sequence ID" value="SHI46006.1"/>
    <property type="molecule type" value="Genomic_DNA"/>
</dbReference>
<gene>
    <name evidence="1" type="ORF">SAMN02745163_00305</name>
</gene>
<dbReference type="RefSeq" id="WP_072984576.1">
    <property type="nucleotide sequence ID" value="NZ_FQZB01000003.1"/>
</dbReference>
<keyword evidence="2" id="KW-1185">Reference proteome</keyword>
<evidence type="ECO:0000313" key="1">
    <source>
        <dbReference type="EMBL" id="SHI46006.1"/>
    </source>
</evidence>
<dbReference type="Proteomes" id="UP000184310">
    <property type="component" value="Unassembled WGS sequence"/>
</dbReference>
<proteinExistence type="predicted"/>
<evidence type="ECO:0008006" key="3">
    <source>
        <dbReference type="Google" id="ProtNLM"/>
    </source>
</evidence>
<evidence type="ECO:0000313" key="2">
    <source>
        <dbReference type="Proteomes" id="UP000184310"/>
    </source>
</evidence>
<reference evidence="1 2" key="1">
    <citation type="submission" date="2016-11" db="EMBL/GenBank/DDBJ databases">
        <authorList>
            <person name="Jaros S."/>
            <person name="Januszkiewicz K."/>
            <person name="Wedrychowicz H."/>
        </authorList>
    </citation>
    <scope>NUCLEOTIDE SEQUENCE [LARGE SCALE GENOMIC DNA]</scope>
    <source>
        <strain evidence="1 2">DSM 21758</strain>
    </source>
</reference>
<protein>
    <recommendedName>
        <fullName evidence="3">Copper resistance protein NlpE</fullName>
    </recommendedName>
</protein>